<protein>
    <submittedName>
        <fullName evidence="1">Uncharacterized protein</fullName>
    </submittedName>
</protein>
<comment type="caution">
    <text evidence="1">The sequence shown here is derived from an EMBL/GenBank/DDBJ whole genome shotgun (WGS) entry which is preliminary data.</text>
</comment>
<name>A0A448X460_9PLAT</name>
<proteinExistence type="predicted"/>
<gene>
    <name evidence="1" type="ORF">PXEA_LOCUS21026</name>
</gene>
<dbReference type="AlphaFoldDB" id="A0A448X460"/>
<evidence type="ECO:0000313" key="1">
    <source>
        <dbReference type="EMBL" id="VEL27586.1"/>
    </source>
</evidence>
<keyword evidence="2" id="KW-1185">Reference proteome</keyword>
<dbReference type="Proteomes" id="UP000784294">
    <property type="component" value="Unassembled WGS sequence"/>
</dbReference>
<sequence>MLNERPGQVVHPRHVVGDLSDCYQLILCHPLFASFFPFSVSSLHNQPPFSPVPTSSIIASPYSQLPFTPKHTHTATVETQTSTRTNLCTGPLPLSLSPPLGLPSNRIVTPPGVDRGAILYAFDCNRQAPAHTRL</sequence>
<organism evidence="1 2">
    <name type="scientific">Protopolystoma xenopodis</name>
    <dbReference type="NCBI Taxonomy" id="117903"/>
    <lineage>
        <taxon>Eukaryota</taxon>
        <taxon>Metazoa</taxon>
        <taxon>Spiralia</taxon>
        <taxon>Lophotrochozoa</taxon>
        <taxon>Platyhelminthes</taxon>
        <taxon>Monogenea</taxon>
        <taxon>Polyopisthocotylea</taxon>
        <taxon>Polystomatidea</taxon>
        <taxon>Polystomatidae</taxon>
        <taxon>Protopolystoma</taxon>
    </lineage>
</organism>
<evidence type="ECO:0000313" key="2">
    <source>
        <dbReference type="Proteomes" id="UP000784294"/>
    </source>
</evidence>
<dbReference type="EMBL" id="CAAALY010088271">
    <property type="protein sequence ID" value="VEL27586.1"/>
    <property type="molecule type" value="Genomic_DNA"/>
</dbReference>
<accession>A0A448X460</accession>
<reference evidence="1" key="1">
    <citation type="submission" date="2018-11" db="EMBL/GenBank/DDBJ databases">
        <authorList>
            <consortium name="Pathogen Informatics"/>
        </authorList>
    </citation>
    <scope>NUCLEOTIDE SEQUENCE</scope>
</reference>